<comment type="caution">
    <text evidence="5">The sequence shown here is derived from an EMBL/GenBank/DDBJ whole genome shotgun (WGS) entry which is preliminary data.</text>
</comment>
<evidence type="ECO:0000256" key="1">
    <source>
        <dbReference type="ARBA" id="ARBA00002980"/>
    </source>
</evidence>
<keyword evidence="4" id="KW-0472">Membrane</keyword>
<dbReference type="PRINTS" id="PR00947">
    <property type="entry name" value="CUTICLE"/>
</dbReference>
<dbReference type="GO" id="GO:0008010">
    <property type="term" value="F:structural constituent of chitin-based larval cuticle"/>
    <property type="evidence" value="ECO:0007669"/>
    <property type="project" value="TreeGrafter"/>
</dbReference>
<dbReference type="InterPro" id="IPR050468">
    <property type="entry name" value="Cuticle_Struct_Prot"/>
</dbReference>
<gene>
    <name evidence="5" type="primary">NCL1_29758</name>
    <name evidence="5" type="ORF">TNIN_80021</name>
</gene>
<proteinExistence type="predicted"/>
<evidence type="ECO:0000256" key="4">
    <source>
        <dbReference type="SAM" id="Phobius"/>
    </source>
</evidence>
<dbReference type="OrthoDB" id="6421283at2759"/>
<organism evidence="5 6">
    <name type="scientific">Trichonephila inaurata madagascariensis</name>
    <dbReference type="NCBI Taxonomy" id="2747483"/>
    <lineage>
        <taxon>Eukaryota</taxon>
        <taxon>Metazoa</taxon>
        <taxon>Ecdysozoa</taxon>
        <taxon>Arthropoda</taxon>
        <taxon>Chelicerata</taxon>
        <taxon>Arachnida</taxon>
        <taxon>Araneae</taxon>
        <taxon>Araneomorphae</taxon>
        <taxon>Entelegynae</taxon>
        <taxon>Araneoidea</taxon>
        <taxon>Nephilidae</taxon>
        <taxon>Trichonephila</taxon>
        <taxon>Trichonephila inaurata</taxon>
    </lineage>
</organism>
<dbReference type="GO" id="GO:0062129">
    <property type="term" value="C:chitin-based extracellular matrix"/>
    <property type="evidence" value="ECO:0007669"/>
    <property type="project" value="TreeGrafter"/>
</dbReference>
<dbReference type="AlphaFoldDB" id="A0A8X6JUU9"/>
<name>A0A8X6JUU9_9ARAC</name>
<comment type="function">
    <text evidence="1">Component of the rigid cuticle of the spider.</text>
</comment>
<dbReference type="InterPro" id="IPR000618">
    <property type="entry name" value="Insect_cuticle"/>
</dbReference>
<keyword evidence="2 3" id="KW-0193">Cuticle</keyword>
<dbReference type="EMBL" id="BMAV01027587">
    <property type="protein sequence ID" value="GFS60598.1"/>
    <property type="molecule type" value="Genomic_DNA"/>
</dbReference>
<dbReference type="InterPro" id="IPR031311">
    <property type="entry name" value="CHIT_BIND_RR_consensus"/>
</dbReference>
<dbReference type="PANTHER" id="PTHR10380">
    <property type="entry name" value="CUTICLE PROTEIN"/>
    <property type="match status" value="1"/>
</dbReference>
<evidence type="ECO:0000256" key="2">
    <source>
        <dbReference type="ARBA" id="ARBA00022460"/>
    </source>
</evidence>
<dbReference type="PANTHER" id="PTHR10380:SF235">
    <property type="entry name" value="CUTICULAR PROTEIN 73D, ISOFORM B"/>
    <property type="match status" value="1"/>
</dbReference>
<protein>
    <submittedName>
        <fullName evidence="5">Cuticle protein 16.8</fullName>
    </submittedName>
</protein>
<dbReference type="Pfam" id="PF00379">
    <property type="entry name" value="Chitin_bind_4"/>
    <property type="match status" value="1"/>
</dbReference>
<dbReference type="InterPro" id="IPR029070">
    <property type="entry name" value="Chitinase_insertion_sf"/>
</dbReference>
<keyword evidence="6" id="KW-1185">Reference proteome</keyword>
<dbReference type="PROSITE" id="PS51155">
    <property type="entry name" value="CHIT_BIND_RR_2"/>
    <property type="match status" value="1"/>
</dbReference>
<keyword evidence="4" id="KW-0812">Transmembrane</keyword>
<sequence>MSIIHFYTYVVSLLMITIPSWTLTIPPRYVRIIKFPAFLDRDYSMDYPKPYEFGYSLRDDYGTKQHRKEVANEDGVVTGSYGYLDPEGVYRFVDYIADKDGYRAKLRSIRLVASATPYVNAKPNLVQISTVDNNSSKSSSAETDGNELIPININKTEPNLVLLNKNK</sequence>
<evidence type="ECO:0000313" key="6">
    <source>
        <dbReference type="Proteomes" id="UP000886998"/>
    </source>
</evidence>
<dbReference type="Gene3D" id="3.10.50.10">
    <property type="match status" value="1"/>
</dbReference>
<reference evidence="5" key="1">
    <citation type="submission" date="2020-08" db="EMBL/GenBank/DDBJ databases">
        <title>Multicomponent nature underlies the extraordinary mechanical properties of spider dragline silk.</title>
        <authorList>
            <person name="Kono N."/>
            <person name="Nakamura H."/>
            <person name="Mori M."/>
            <person name="Yoshida Y."/>
            <person name="Ohtoshi R."/>
            <person name="Malay A.D."/>
            <person name="Moran D.A.P."/>
            <person name="Tomita M."/>
            <person name="Numata K."/>
            <person name="Arakawa K."/>
        </authorList>
    </citation>
    <scope>NUCLEOTIDE SEQUENCE</scope>
</reference>
<keyword evidence="4" id="KW-1133">Transmembrane helix</keyword>
<dbReference type="Proteomes" id="UP000886998">
    <property type="component" value="Unassembled WGS sequence"/>
</dbReference>
<evidence type="ECO:0000256" key="3">
    <source>
        <dbReference type="PROSITE-ProRule" id="PRU00497"/>
    </source>
</evidence>
<dbReference type="PROSITE" id="PS00233">
    <property type="entry name" value="CHIT_BIND_RR_1"/>
    <property type="match status" value="1"/>
</dbReference>
<feature type="transmembrane region" description="Helical" evidence="4">
    <location>
        <begin position="6"/>
        <end position="25"/>
    </location>
</feature>
<evidence type="ECO:0000313" key="5">
    <source>
        <dbReference type="EMBL" id="GFS60598.1"/>
    </source>
</evidence>
<accession>A0A8X6JUU9</accession>